<dbReference type="SUPFAM" id="SSF55931">
    <property type="entry name" value="Glutamine synthetase/guanido kinase"/>
    <property type="match status" value="1"/>
</dbReference>
<accession>A0A1I0MLH9</accession>
<dbReference type="InterPro" id="IPR050141">
    <property type="entry name" value="GCL_type2/YbdK_subfam"/>
</dbReference>
<keyword evidence="2" id="KW-1185">Reference proteome</keyword>
<dbReference type="RefSeq" id="WP_089667235.1">
    <property type="nucleotide sequence ID" value="NZ_FOJA01000001.1"/>
</dbReference>
<dbReference type="AlphaFoldDB" id="A0A1I0MLH9"/>
<dbReference type="Proteomes" id="UP000198518">
    <property type="component" value="Unassembled WGS sequence"/>
</dbReference>
<dbReference type="GO" id="GO:0042398">
    <property type="term" value="P:modified amino acid biosynthetic process"/>
    <property type="evidence" value="ECO:0007669"/>
    <property type="project" value="InterPro"/>
</dbReference>
<protein>
    <submittedName>
        <fullName evidence="1">Glutamate-cysteine ligase family 2(GCS2)</fullName>
    </submittedName>
</protein>
<dbReference type="OrthoDB" id="156252at2157"/>
<dbReference type="InterPro" id="IPR014746">
    <property type="entry name" value="Gln_synth/guanido_kin_cat_dom"/>
</dbReference>
<dbReference type="Pfam" id="PF04107">
    <property type="entry name" value="GCS2"/>
    <property type="match status" value="1"/>
</dbReference>
<dbReference type="Gene3D" id="3.30.590.20">
    <property type="match status" value="1"/>
</dbReference>
<name>A0A1I0MLH9_9EURY</name>
<dbReference type="STRING" id="355548.SAMN04487945_0146"/>
<dbReference type="EMBL" id="FOJA01000001">
    <property type="protein sequence ID" value="SEV88796.1"/>
    <property type="molecule type" value="Genomic_DNA"/>
</dbReference>
<dbReference type="GO" id="GO:0004357">
    <property type="term" value="F:glutamate-cysteine ligase activity"/>
    <property type="evidence" value="ECO:0007669"/>
    <property type="project" value="InterPro"/>
</dbReference>
<dbReference type="PANTHER" id="PTHR36510">
    <property type="entry name" value="GLUTAMATE--CYSTEINE LIGASE 2-RELATED"/>
    <property type="match status" value="1"/>
</dbReference>
<dbReference type="PANTHER" id="PTHR36510:SF1">
    <property type="entry name" value="GLUTAMATE--CYSTEINE LIGASE 2-RELATED"/>
    <property type="match status" value="1"/>
</dbReference>
<evidence type="ECO:0000313" key="2">
    <source>
        <dbReference type="Proteomes" id="UP000198518"/>
    </source>
</evidence>
<gene>
    <name evidence="1" type="ORF">SAMN04487945_0146</name>
</gene>
<keyword evidence="1" id="KW-0436">Ligase</keyword>
<organism evidence="1 2">
    <name type="scientific">Halobacterium jilantaiense</name>
    <dbReference type="NCBI Taxonomy" id="355548"/>
    <lineage>
        <taxon>Archaea</taxon>
        <taxon>Methanobacteriati</taxon>
        <taxon>Methanobacteriota</taxon>
        <taxon>Stenosarchaea group</taxon>
        <taxon>Halobacteria</taxon>
        <taxon>Halobacteriales</taxon>
        <taxon>Halobacteriaceae</taxon>
        <taxon>Halobacterium</taxon>
    </lineage>
</organism>
<dbReference type="InterPro" id="IPR006336">
    <property type="entry name" value="GCS2"/>
</dbReference>
<reference evidence="1 2" key="1">
    <citation type="submission" date="2016-10" db="EMBL/GenBank/DDBJ databases">
        <authorList>
            <person name="de Groot N.N."/>
        </authorList>
    </citation>
    <scope>NUCLEOTIDE SEQUENCE [LARGE SCALE GENOMIC DNA]</scope>
    <source>
        <strain evidence="1 2">CGMCC 1.5337</strain>
    </source>
</reference>
<evidence type="ECO:0000313" key="1">
    <source>
        <dbReference type="EMBL" id="SEV88796.1"/>
    </source>
</evidence>
<proteinExistence type="predicted"/>
<sequence length="367" mass="40329">MTLTTGIELELWVIDEHGCLCGGRQIADAHERIEPEFVGPLLEVRTAPRDSEVALRRDLEDVLGTAIRAARAEGKRLVPLGTPLTEVDDPAPSERGELFERIYGDGVRAAKNCAGTHLHFERTEPTSQLNLLTALDPALALVSSSPYYCGQRSQRSARAHAYRRECGTAFTPYCDLWSYVDSVAEWEDRVDRAFESFTSLAAERGVSPSRVERAFTPEDAVLNPVRLRRCQPTVEWRAPDAALPSEVVSLAADVGGLVAQTEEAPVTVGDPGVYDDRVGVPAFDDLYDLSRVAIAFGLSPEPVRDYLQRFGFGCSTYDPLSERLGGSEAVSEERAREMRLEQARRLEADVAGLLDVEPSPPSRVEEA</sequence>